<sequence>MSVFTKYPTIFPIGRCVSQSPFARNRFLQELTISVLREKTILLVLKQAVRNRQFLLRPCLSLSVSGTKPQSPLCIKSIVQAGRNHSPCQERSERIINNRIRQ</sequence>
<evidence type="ECO:0000313" key="2">
    <source>
        <dbReference type="Proteomes" id="UP001341840"/>
    </source>
</evidence>
<organism evidence="1 2">
    <name type="scientific">Stylosanthes scabra</name>
    <dbReference type="NCBI Taxonomy" id="79078"/>
    <lineage>
        <taxon>Eukaryota</taxon>
        <taxon>Viridiplantae</taxon>
        <taxon>Streptophyta</taxon>
        <taxon>Embryophyta</taxon>
        <taxon>Tracheophyta</taxon>
        <taxon>Spermatophyta</taxon>
        <taxon>Magnoliopsida</taxon>
        <taxon>eudicotyledons</taxon>
        <taxon>Gunneridae</taxon>
        <taxon>Pentapetalae</taxon>
        <taxon>rosids</taxon>
        <taxon>fabids</taxon>
        <taxon>Fabales</taxon>
        <taxon>Fabaceae</taxon>
        <taxon>Papilionoideae</taxon>
        <taxon>50 kb inversion clade</taxon>
        <taxon>dalbergioids sensu lato</taxon>
        <taxon>Dalbergieae</taxon>
        <taxon>Pterocarpus clade</taxon>
        <taxon>Stylosanthes</taxon>
    </lineage>
</organism>
<comment type="caution">
    <text evidence="1">The sequence shown here is derived from an EMBL/GenBank/DDBJ whole genome shotgun (WGS) entry which is preliminary data.</text>
</comment>
<proteinExistence type="predicted"/>
<keyword evidence="2" id="KW-1185">Reference proteome</keyword>
<dbReference type="EMBL" id="JASCZI010181999">
    <property type="protein sequence ID" value="MED6186697.1"/>
    <property type="molecule type" value="Genomic_DNA"/>
</dbReference>
<gene>
    <name evidence="1" type="ORF">PIB30_069244</name>
</gene>
<dbReference type="Proteomes" id="UP001341840">
    <property type="component" value="Unassembled WGS sequence"/>
</dbReference>
<accession>A0ABU6WLG3</accession>
<name>A0ABU6WLG3_9FABA</name>
<feature type="non-terminal residue" evidence="1">
    <location>
        <position position="102"/>
    </location>
</feature>
<reference evidence="1 2" key="1">
    <citation type="journal article" date="2023" name="Plants (Basel)">
        <title>Bridging the Gap: Combining Genomics and Transcriptomics Approaches to Understand Stylosanthes scabra, an Orphan Legume from the Brazilian Caatinga.</title>
        <authorList>
            <person name="Ferreira-Neto J.R.C."/>
            <person name="da Silva M.D."/>
            <person name="Binneck E."/>
            <person name="de Melo N.F."/>
            <person name="da Silva R.H."/>
            <person name="de Melo A.L.T.M."/>
            <person name="Pandolfi V."/>
            <person name="Bustamante F.O."/>
            <person name="Brasileiro-Vidal A.C."/>
            <person name="Benko-Iseppon A.M."/>
        </authorList>
    </citation>
    <scope>NUCLEOTIDE SEQUENCE [LARGE SCALE GENOMIC DNA]</scope>
    <source>
        <tissue evidence="1">Leaves</tissue>
    </source>
</reference>
<evidence type="ECO:0000313" key="1">
    <source>
        <dbReference type="EMBL" id="MED6186697.1"/>
    </source>
</evidence>
<protein>
    <submittedName>
        <fullName evidence="1">Uncharacterized protein</fullName>
    </submittedName>
</protein>